<protein>
    <submittedName>
        <fullName evidence="2">Uncharacterized protein</fullName>
    </submittedName>
</protein>
<dbReference type="AlphaFoldDB" id="A0A8X6NPP6"/>
<accession>A0A8X6NPP6</accession>
<evidence type="ECO:0000256" key="1">
    <source>
        <dbReference type="SAM" id="MobiDB-lite"/>
    </source>
</evidence>
<sequence length="80" mass="8792">MLEATFDFASSKPVKESKNKYNHVAAHQPPDTATVDINTNNSKSQPSIEQSPTAPSNPVKQTTIRGCHKVRFPKPLVTEC</sequence>
<proteinExistence type="predicted"/>
<keyword evidence="3" id="KW-1185">Reference proteome</keyword>
<evidence type="ECO:0000313" key="3">
    <source>
        <dbReference type="Proteomes" id="UP000887013"/>
    </source>
</evidence>
<dbReference type="EMBL" id="BMAW01106588">
    <property type="protein sequence ID" value="GFT25101.1"/>
    <property type="molecule type" value="Genomic_DNA"/>
</dbReference>
<feature type="region of interest" description="Disordered" evidence="1">
    <location>
        <begin position="1"/>
        <end position="63"/>
    </location>
</feature>
<dbReference type="Proteomes" id="UP000887013">
    <property type="component" value="Unassembled WGS sequence"/>
</dbReference>
<feature type="compositionally biased region" description="Polar residues" evidence="1">
    <location>
        <begin position="35"/>
        <end position="63"/>
    </location>
</feature>
<name>A0A8X6NPP6_NEPPI</name>
<organism evidence="2 3">
    <name type="scientific">Nephila pilipes</name>
    <name type="common">Giant wood spider</name>
    <name type="synonym">Nephila maculata</name>
    <dbReference type="NCBI Taxonomy" id="299642"/>
    <lineage>
        <taxon>Eukaryota</taxon>
        <taxon>Metazoa</taxon>
        <taxon>Ecdysozoa</taxon>
        <taxon>Arthropoda</taxon>
        <taxon>Chelicerata</taxon>
        <taxon>Arachnida</taxon>
        <taxon>Araneae</taxon>
        <taxon>Araneomorphae</taxon>
        <taxon>Entelegynae</taxon>
        <taxon>Araneoidea</taxon>
        <taxon>Nephilidae</taxon>
        <taxon>Nephila</taxon>
    </lineage>
</organism>
<evidence type="ECO:0000313" key="2">
    <source>
        <dbReference type="EMBL" id="GFT25101.1"/>
    </source>
</evidence>
<reference evidence="2" key="1">
    <citation type="submission" date="2020-08" db="EMBL/GenBank/DDBJ databases">
        <title>Multicomponent nature underlies the extraordinary mechanical properties of spider dragline silk.</title>
        <authorList>
            <person name="Kono N."/>
            <person name="Nakamura H."/>
            <person name="Mori M."/>
            <person name="Yoshida Y."/>
            <person name="Ohtoshi R."/>
            <person name="Malay A.D."/>
            <person name="Moran D.A.P."/>
            <person name="Tomita M."/>
            <person name="Numata K."/>
            <person name="Arakawa K."/>
        </authorList>
    </citation>
    <scope>NUCLEOTIDE SEQUENCE</scope>
</reference>
<gene>
    <name evidence="2" type="ORF">NPIL_37641</name>
</gene>
<comment type="caution">
    <text evidence="2">The sequence shown here is derived from an EMBL/GenBank/DDBJ whole genome shotgun (WGS) entry which is preliminary data.</text>
</comment>